<reference evidence="3 4" key="1">
    <citation type="submission" date="2018-02" db="EMBL/GenBank/DDBJ databases">
        <title>Genome sequence of the basidiomycete white-rot fungus Phlebia centrifuga.</title>
        <authorList>
            <person name="Granchi Z."/>
            <person name="Peng M."/>
            <person name="de Vries R.P."/>
            <person name="Hilden K."/>
            <person name="Makela M.R."/>
            <person name="Grigoriev I."/>
            <person name="Riley R."/>
        </authorList>
    </citation>
    <scope>NUCLEOTIDE SEQUENCE [LARGE SCALE GENOMIC DNA]</scope>
    <source>
        <strain evidence="3 4">FBCC195</strain>
    </source>
</reference>
<dbReference type="InterPro" id="IPR000477">
    <property type="entry name" value="RT_dom"/>
</dbReference>
<dbReference type="Pfam" id="PF14529">
    <property type="entry name" value="Exo_endo_phos_2"/>
    <property type="match status" value="1"/>
</dbReference>
<dbReference type="Pfam" id="PF00078">
    <property type="entry name" value="RVT_1"/>
    <property type="match status" value="1"/>
</dbReference>
<dbReference type="STRING" id="98765.A0A2R6NJ63"/>
<evidence type="ECO:0000313" key="4">
    <source>
        <dbReference type="Proteomes" id="UP000186601"/>
    </source>
</evidence>
<dbReference type="PROSITE" id="PS50878">
    <property type="entry name" value="RT_POL"/>
    <property type="match status" value="1"/>
</dbReference>
<feature type="region of interest" description="Disordered" evidence="1">
    <location>
        <begin position="28"/>
        <end position="48"/>
    </location>
</feature>
<keyword evidence="4" id="KW-1185">Reference proteome</keyword>
<dbReference type="SUPFAM" id="SSF56219">
    <property type="entry name" value="DNase I-like"/>
    <property type="match status" value="1"/>
</dbReference>
<evidence type="ECO:0000256" key="1">
    <source>
        <dbReference type="SAM" id="MobiDB-lite"/>
    </source>
</evidence>
<dbReference type="Proteomes" id="UP000186601">
    <property type="component" value="Unassembled WGS sequence"/>
</dbReference>
<organism evidence="3 4">
    <name type="scientific">Hermanssonia centrifuga</name>
    <dbReference type="NCBI Taxonomy" id="98765"/>
    <lineage>
        <taxon>Eukaryota</taxon>
        <taxon>Fungi</taxon>
        <taxon>Dikarya</taxon>
        <taxon>Basidiomycota</taxon>
        <taxon>Agaricomycotina</taxon>
        <taxon>Agaricomycetes</taxon>
        <taxon>Polyporales</taxon>
        <taxon>Meruliaceae</taxon>
        <taxon>Hermanssonia</taxon>
    </lineage>
</organism>
<dbReference type="GO" id="GO:0003824">
    <property type="term" value="F:catalytic activity"/>
    <property type="evidence" value="ECO:0007669"/>
    <property type="project" value="InterPro"/>
</dbReference>
<dbReference type="Gene3D" id="3.60.10.10">
    <property type="entry name" value="Endonuclease/exonuclease/phosphatase"/>
    <property type="match status" value="1"/>
</dbReference>
<dbReference type="OrthoDB" id="2717295at2759"/>
<dbReference type="InterPro" id="IPR036691">
    <property type="entry name" value="Endo/exonu/phosph_ase_sf"/>
</dbReference>
<dbReference type="AlphaFoldDB" id="A0A2R6NJ63"/>
<feature type="compositionally biased region" description="Basic and acidic residues" evidence="1">
    <location>
        <begin position="327"/>
        <end position="337"/>
    </location>
</feature>
<protein>
    <recommendedName>
        <fullName evidence="2">Reverse transcriptase domain-containing protein</fullName>
    </recommendedName>
</protein>
<proteinExistence type="predicted"/>
<dbReference type="PANTHER" id="PTHR33481">
    <property type="entry name" value="REVERSE TRANSCRIPTASE"/>
    <property type="match status" value="1"/>
</dbReference>
<dbReference type="PANTHER" id="PTHR33481:SF1">
    <property type="entry name" value="ENDONUCLEASE_EXONUCLEASE_PHOSPHATASE DOMAIN-CONTAINING PROTEIN-RELATED"/>
    <property type="match status" value="1"/>
</dbReference>
<feature type="region of interest" description="Disordered" evidence="1">
    <location>
        <begin position="303"/>
        <end position="355"/>
    </location>
</feature>
<feature type="domain" description="Reverse transcriptase" evidence="2">
    <location>
        <begin position="411"/>
        <end position="689"/>
    </location>
</feature>
<feature type="compositionally biased region" description="Basic and acidic residues" evidence="1">
    <location>
        <begin position="30"/>
        <end position="39"/>
    </location>
</feature>
<name>A0A2R6NJ63_9APHY</name>
<sequence>MGKSVTVYNDQTHDRTIGKLITRTVELETEETRRRERNGPNRTQLPTHTLWAGDFNRHHLFWEREENTHLLTRAYLDAAEPLITALATFDLIQLLASKIPTLQANGTGNLMQPDNIFASPQLANHLITCNAHPALRPPNTDHFPVHTHLEHSYTISNEPPRWNWRKVEQADFYLALDDAVKTKEFPRKRIETREEFDRTLEHLTDALVEAREKTVPKIKPSPFVKRWWTADLVKTRTDVKRLARESYKRRTDVRHSIHAEYKRARNEYGESIRRAKKEHWEAFLEDIDGETIWNFSRYAASEHTDGGKTRIPQLQTKGTHRRTRLSKSNEEKSKALHETFFPPPGDTPPDQDTEEIPDQKFEFKGITRDLIREVIKKLKQYKAPGIDDFPNEVFIWCEDILVPILYYLFRATYELGFYPDLWKVLHTLVLRKPQRKDYTMPNAFRPIALLVCIAKILSACMARIPAIQTEKLSLLSNNHFLGRMGRTTTDSLHYITTTVKNAWRTHKVASILFLDVKAAFPSINPERLLYILRRKGIPKGIVDWLRLKMTDRRTVLCFDDFQSEQFLVESGLEQGCPLSVILYQYYNSDLLDLARKREGETATGNIDDVAIVAVADSFKRTHEILRSFMTRSGGAFQWSASHNSIFSVEKFGLINCLHALGDLGLPLKLGAGHPIIKPAKTHKFLGVLLDNKLRWHAQIEKAKDKGMQWLTHFRRMANVKHSISSRILQQLYFMIAIPSMLYVVDVFLTPIRTGAVSSTKRTGSVSAIQRLATVHRQAAMMMTGAMRTTATDVMEVHACILPFPLLVDKMCH</sequence>
<accession>A0A2R6NJ63</accession>
<comment type="caution">
    <text evidence="3">The sequence shown here is derived from an EMBL/GenBank/DDBJ whole genome shotgun (WGS) entry which is preliminary data.</text>
</comment>
<dbReference type="InterPro" id="IPR005135">
    <property type="entry name" value="Endo/exonuclease/phosphatase"/>
</dbReference>
<gene>
    <name evidence="3" type="ORF">PHLCEN_2v11706</name>
</gene>
<evidence type="ECO:0000259" key="2">
    <source>
        <dbReference type="PROSITE" id="PS50878"/>
    </source>
</evidence>
<dbReference type="EMBL" id="MLYV02001188">
    <property type="protein sequence ID" value="PSR72425.1"/>
    <property type="molecule type" value="Genomic_DNA"/>
</dbReference>
<evidence type="ECO:0000313" key="3">
    <source>
        <dbReference type="EMBL" id="PSR72425.1"/>
    </source>
</evidence>